<gene>
    <name evidence="1" type="ORF">TVD_01350</name>
</gene>
<keyword evidence="1" id="KW-0436">Ligase</keyword>
<dbReference type="Proteomes" id="UP000064201">
    <property type="component" value="Chromosome"/>
</dbReference>
<accession>A0A0G3G124</accession>
<dbReference type="KEGG" id="tvr:TVD_01350"/>
<evidence type="ECO:0000313" key="1">
    <source>
        <dbReference type="EMBL" id="AKJ94099.1"/>
    </source>
</evidence>
<keyword evidence="2" id="KW-1185">Reference proteome</keyword>
<dbReference type="OrthoDB" id="5597599at2"/>
<dbReference type="PATRIC" id="fig|106634.4.peg.276"/>
<reference evidence="1 2" key="1">
    <citation type="submission" date="2015-04" db="EMBL/GenBank/DDBJ databases">
        <title>Complete Sequence for the Genome of the Thioalkalivibrio versutus D301.</title>
        <authorList>
            <person name="Mu T."/>
            <person name="Zhou J."/>
            <person name="Xu X."/>
        </authorList>
    </citation>
    <scope>NUCLEOTIDE SEQUENCE [LARGE SCALE GENOMIC DNA]</scope>
    <source>
        <strain evidence="1 2">D301</strain>
    </source>
</reference>
<dbReference type="Pfam" id="PF12224">
    <property type="entry name" value="Amidoligase_2"/>
    <property type="match status" value="1"/>
</dbReference>
<protein>
    <submittedName>
        <fullName evidence="1">Amidoligase enzyme</fullName>
    </submittedName>
</protein>
<proteinExistence type="predicted"/>
<dbReference type="InterPro" id="IPR022025">
    <property type="entry name" value="Amidoligase_2"/>
</dbReference>
<dbReference type="STRING" id="106634.TVD_01350"/>
<sequence length="341" mass="38662">MELSLHGFETRMSEPFHDLPWPDTPEGEPRRIGVEIEMAGVSLEIMAEAVKAEFGGQIEPDSAFVARVRDTDVGDFQLELDARVLKDRAYREHLARLGISLDDSDKAALDRWLADAAGRLVPHEIVAPPIPVADLPRLDRVRAALQEAGAQGTERSFLYAFGLQINIEIHRTDAEWLLAILRSFLLMAEALTAAGAIDLARRLSPYIRAFPGPFVRHMLDPDFQPDQAGLIDAYLAHSPTRNRPLDLLPLFAHLDPERVNAAPVEHDLIKPRPAFHYRLPNCEIDDPDWSLARPFNGWVEVERLAADPERLERLSREYLDRPGQALGRWADDWSQRLRDWF</sequence>
<evidence type="ECO:0000313" key="2">
    <source>
        <dbReference type="Proteomes" id="UP000064201"/>
    </source>
</evidence>
<dbReference type="GO" id="GO:0016874">
    <property type="term" value="F:ligase activity"/>
    <property type="evidence" value="ECO:0007669"/>
    <property type="project" value="UniProtKB-KW"/>
</dbReference>
<dbReference type="EMBL" id="CP011367">
    <property type="protein sequence ID" value="AKJ94099.1"/>
    <property type="molecule type" value="Genomic_DNA"/>
</dbReference>
<dbReference type="AlphaFoldDB" id="A0A0G3G124"/>
<organism evidence="1 2">
    <name type="scientific">Thioalkalivibrio versutus</name>
    <dbReference type="NCBI Taxonomy" id="106634"/>
    <lineage>
        <taxon>Bacteria</taxon>
        <taxon>Pseudomonadati</taxon>
        <taxon>Pseudomonadota</taxon>
        <taxon>Gammaproteobacteria</taxon>
        <taxon>Chromatiales</taxon>
        <taxon>Ectothiorhodospiraceae</taxon>
        <taxon>Thioalkalivibrio</taxon>
    </lineage>
</organism>
<name>A0A0G3G124_9GAMM</name>
<dbReference type="RefSeq" id="WP_018650569.1">
    <property type="nucleotide sequence ID" value="NZ_CP011367.1"/>
</dbReference>